<organism evidence="1 2">
    <name type="scientific">Candidatus Amesbacteria bacterium GW2011_GWA2_47_11</name>
    <dbReference type="NCBI Taxonomy" id="1618357"/>
    <lineage>
        <taxon>Bacteria</taxon>
        <taxon>Candidatus Amesiibacteriota</taxon>
    </lineage>
</organism>
<protein>
    <submittedName>
        <fullName evidence="1">Uncharacterized protein</fullName>
    </submittedName>
</protein>
<name>A0A0G1UDW3_9BACT</name>
<sequence length="64" mass="7399">MRPDMTEGDYQAAKAIVEARRSGSVVDLIAALTRFLTPGWRPQKAKTREWKEEMKRIGRKKPKI</sequence>
<dbReference type="EMBL" id="LCNM01000015">
    <property type="protein sequence ID" value="KKU55900.1"/>
    <property type="molecule type" value="Genomic_DNA"/>
</dbReference>
<dbReference type="Proteomes" id="UP000034607">
    <property type="component" value="Unassembled WGS sequence"/>
</dbReference>
<accession>A0A0G1UDW3</accession>
<comment type="caution">
    <text evidence="1">The sequence shown here is derived from an EMBL/GenBank/DDBJ whole genome shotgun (WGS) entry which is preliminary data.</text>
</comment>
<dbReference type="AlphaFoldDB" id="A0A0G1UDW3"/>
<evidence type="ECO:0000313" key="1">
    <source>
        <dbReference type="EMBL" id="KKU55900.1"/>
    </source>
</evidence>
<gene>
    <name evidence="1" type="ORF">UX78_C0015G0047</name>
</gene>
<reference evidence="1 2" key="1">
    <citation type="journal article" date="2015" name="Nature">
        <title>rRNA introns, odd ribosomes, and small enigmatic genomes across a large radiation of phyla.</title>
        <authorList>
            <person name="Brown C.T."/>
            <person name="Hug L.A."/>
            <person name="Thomas B.C."/>
            <person name="Sharon I."/>
            <person name="Castelle C.J."/>
            <person name="Singh A."/>
            <person name="Wilkins M.J."/>
            <person name="Williams K.H."/>
            <person name="Banfield J.F."/>
        </authorList>
    </citation>
    <scope>NUCLEOTIDE SEQUENCE [LARGE SCALE GENOMIC DNA]</scope>
</reference>
<proteinExistence type="predicted"/>
<evidence type="ECO:0000313" key="2">
    <source>
        <dbReference type="Proteomes" id="UP000034607"/>
    </source>
</evidence>